<gene>
    <name evidence="1" type="ORF">BKCO1_35000127</name>
</gene>
<dbReference type="RefSeq" id="XP_020129088.1">
    <property type="nucleotide sequence ID" value="XM_020274754.1"/>
</dbReference>
<dbReference type="EMBL" id="MNUE01000035">
    <property type="protein sequence ID" value="OJD32828.1"/>
    <property type="molecule type" value="Genomic_DNA"/>
</dbReference>
<protein>
    <submittedName>
        <fullName evidence="1">Uncharacterized protein</fullName>
    </submittedName>
</protein>
<accession>A0A1J9RYE1</accession>
<name>A0A1J9RYE1_9PEZI</name>
<sequence length="105" mass="11572">MCTETLHLYRCGHPRGGAVAAARRRIEPCSRALNGNGDVPYNNAPPLDAPRLFERCPRFRVVERRHAAHACPDCRATKVDGLAARLQQCAAERVRERAAAAGARR</sequence>
<comment type="caution">
    <text evidence="1">The sequence shown here is derived from an EMBL/GenBank/DDBJ whole genome shotgun (WGS) entry which is preliminary data.</text>
</comment>
<reference evidence="1 2" key="1">
    <citation type="submission" date="2016-10" db="EMBL/GenBank/DDBJ databases">
        <title>Proteomics and genomics reveal pathogen-plant mechanisms compatible with a hemibiotrophic lifestyle of Diplodia corticola.</title>
        <authorList>
            <person name="Fernandes I."/>
            <person name="De Jonge R."/>
            <person name="Van De Peer Y."/>
            <person name="Devreese B."/>
            <person name="Alves A."/>
            <person name="Esteves A.C."/>
        </authorList>
    </citation>
    <scope>NUCLEOTIDE SEQUENCE [LARGE SCALE GENOMIC DNA]</scope>
    <source>
        <strain evidence="1 2">CBS 112549</strain>
    </source>
</reference>
<dbReference type="AlphaFoldDB" id="A0A1J9RYE1"/>
<evidence type="ECO:0000313" key="2">
    <source>
        <dbReference type="Proteomes" id="UP000183809"/>
    </source>
</evidence>
<organism evidence="1 2">
    <name type="scientific">Diplodia corticola</name>
    <dbReference type="NCBI Taxonomy" id="236234"/>
    <lineage>
        <taxon>Eukaryota</taxon>
        <taxon>Fungi</taxon>
        <taxon>Dikarya</taxon>
        <taxon>Ascomycota</taxon>
        <taxon>Pezizomycotina</taxon>
        <taxon>Dothideomycetes</taxon>
        <taxon>Dothideomycetes incertae sedis</taxon>
        <taxon>Botryosphaeriales</taxon>
        <taxon>Botryosphaeriaceae</taxon>
        <taxon>Diplodia</taxon>
    </lineage>
</organism>
<proteinExistence type="predicted"/>
<dbReference type="GeneID" id="31015015"/>
<evidence type="ECO:0000313" key="1">
    <source>
        <dbReference type="EMBL" id="OJD32828.1"/>
    </source>
</evidence>
<dbReference type="Proteomes" id="UP000183809">
    <property type="component" value="Unassembled WGS sequence"/>
</dbReference>
<keyword evidence="2" id="KW-1185">Reference proteome</keyword>